<dbReference type="GO" id="GO:0016706">
    <property type="term" value="F:2-oxoglutarate-dependent dioxygenase activity"/>
    <property type="evidence" value="ECO:0007669"/>
    <property type="project" value="TreeGrafter"/>
</dbReference>
<dbReference type="InterPro" id="IPR027450">
    <property type="entry name" value="AlkB-like"/>
</dbReference>
<feature type="region of interest" description="Disordered" evidence="1">
    <location>
        <begin position="1"/>
        <end position="23"/>
    </location>
</feature>
<dbReference type="Pfam" id="PF13532">
    <property type="entry name" value="2OG-FeII_Oxy_2"/>
    <property type="match status" value="1"/>
</dbReference>
<protein>
    <recommendedName>
        <fullName evidence="2">Fe2OG dioxygenase domain-containing protein</fullName>
    </recommendedName>
</protein>
<sequence>MAEGIADDWDDDGPGSPWSLFDEMSPSPKMTPASLHAPPISGLFFTPSLLLPCEMADQVTQFCLKNYFRDAGVNQIMLFGVASPSGAITSGLPPPLVALLSTMSTLLEPSLPPEIHALIFPHKPTRARQAILNLYLPGEGIIPHVDLLKRFGDGIVGISLGSSCVMQFARVKEVDKDVSPLQLFLPERSMVVLSGDARYEWTHGIEKRTADLVAEAGSHREVQRGVRLSITFRWLLPGADVVGKDDNDVIRLGDVQLAPQTQPGPGILRST</sequence>
<dbReference type="InterPro" id="IPR037151">
    <property type="entry name" value="AlkB-like_sf"/>
</dbReference>
<dbReference type="PANTHER" id="PTHR21052:SF0">
    <property type="entry name" value="ALPHA-KETOGLUTARATE-DEPENDENT DIOXYGENASE ALKB HOMOLOG 7, MITOCHONDRIAL"/>
    <property type="match status" value="1"/>
</dbReference>
<dbReference type="PROSITE" id="PS51471">
    <property type="entry name" value="FE2OG_OXY"/>
    <property type="match status" value="1"/>
</dbReference>
<gene>
    <name evidence="3" type="ORF">DFH07DRAFT_12160</name>
</gene>
<feature type="compositionally biased region" description="Acidic residues" evidence="1">
    <location>
        <begin position="1"/>
        <end position="13"/>
    </location>
</feature>
<evidence type="ECO:0000313" key="3">
    <source>
        <dbReference type="EMBL" id="KAJ7777595.1"/>
    </source>
</evidence>
<dbReference type="SUPFAM" id="SSF51197">
    <property type="entry name" value="Clavaminate synthase-like"/>
    <property type="match status" value="1"/>
</dbReference>
<comment type="caution">
    <text evidence="3">The sequence shown here is derived from an EMBL/GenBank/DDBJ whole genome shotgun (WGS) entry which is preliminary data.</text>
</comment>
<name>A0AAD7NWB0_9AGAR</name>
<dbReference type="PANTHER" id="PTHR21052">
    <property type="entry name" value="SPERMATOGENESIS ASSOCIATED 11-RELATED"/>
    <property type="match status" value="1"/>
</dbReference>
<dbReference type="GO" id="GO:0006974">
    <property type="term" value="P:DNA damage response"/>
    <property type="evidence" value="ECO:0007669"/>
    <property type="project" value="InterPro"/>
</dbReference>
<feature type="domain" description="Fe2OG dioxygenase" evidence="2">
    <location>
        <begin position="123"/>
        <end position="236"/>
    </location>
</feature>
<reference evidence="3" key="1">
    <citation type="submission" date="2023-03" db="EMBL/GenBank/DDBJ databases">
        <title>Massive genome expansion in bonnet fungi (Mycena s.s.) driven by repeated elements and novel gene families across ecological guilds.</title>
        <authorList>
            <consortium name="Lawrence Berkeley National Laboratory"/>
            <person name="Harder C.B."/>
            <person name="Miyauchi S."/>
            <person name="Viragh M."/>
            <person name="Kuo A."/>
            <person name="Thoen E."/>
            <person name="Andreopoulos B."/>
            <person name="Lu D."/>
            <person name="Skrede I."/>
            <person name="Drula E."/>
            <person name="Henrissat B."/>
            <person name="Morin E."/>
            <person name="Kohler A."/>
            <person name="Barry K."/>
            <person name="LaButti K."/>
            <person name="Morin E."/>
            <person name="Salamov A."/>
            <person name="Lipzen A."/>
            <person name="Mereny Z."/>
            <person name="Hegedus B."/>
            <person name="Baldrian P."/>
            <person name="Stursova M."/>
            <person name="Weitz H."/>
            <person name="Taylor A."/>
            <person name="Grigoriev I.V."/>
            <person name="Nagy L.G."/>
            <person name="Martin F."/>
            <person name="Kauserud H."/>
        </authorList>
    </citation>
    <scope>NUCLEOTIDE SEQUENCE</scope>
    <source>
        <strain evidence="3">CBHHK188m</strain>
    </source>
</reference>
<dbReference type="GO" id="GO:0006631">
    <property type="term" value="P:fatty acid metabolic process"/>
    <property type="evidence" value="ECO:0007669"/>
    <property type="project" value="TreeGrafter"/>
</dbReference>
<dbReference type="InterPro" id="IPR005123">
    <property type="entry name" value="Oxoglu/Fe-dep_dioxygenase_dom"/>
</dbReference>
<dbReference type="Gene3D" id="2.60.120.590">
    <property type="entry name" value="Alpha-ketoglutarate-dependent dioxygenase AlkB-like"/>
    <property type="match status" value="1"/>
</dbReference>
<proteinExistence type="predicted"/>
<evidence type="ECO:0000256" key="1">
    <source>
        <dbReference type="SAM" id="MobiDB-lite"/>
    </source>
</evidence>
<accession>A0AAD7NWB0</accession>
<dbReference type="Proteomes" id="UP001215280">
    <property type="component" value="Unassembled WGS sequence"/>
</dbReference>
<dbReference type="InterPro" id="IPR032870">
    <property type="entry name" value="ALKBH7-like"/>
</dbReference>
<dbReference type="EMBL" id="JARJLG010000010">
    <property type="protein sequence ID" value="KAJ7777595.1"/>
    <property type="molecule type" value="Genomic_DNA"/>
</dbReference>
<organism evidence="3 4">
    <name type="scientific">Mycena maculata</name>
    <dbReference type="NCBI Taxonomy" id="230809"/>
    <lineage>
        <taxon>Eukaryota</taxon>
        <taxon>Fungi</taxon>
        <taxon>Dikarya</taxon>
        <taxon>Basidiomycota</taxon>
        <taxon>Agaricomycotina</taxon>
        <taxon>Agaricomycetes</taxon>
        <taxon>Agaricomycetidae</taxon>
        <taxon>Agaricales</taxon>
        <taxon>Marasmiineae</taxon>
        <taxon>Mycenaceae</taxon>
        <taxon>Mycena</taxon>
    </lineage>
</organism>
<evidence type="ECO:0000313" key="4">
    <source>
        <dbReference type="Proteomes" id="UP001215280"/>
    </source>
</evidence>
<evidence type="ECO:0000259" key="2">
    <source>
        <dbReference type="PROSITE" id="PS51471"/>
    </source>
</evidence>
<dbReference type="GO" id="GO:0005759">
    <property type="term" value="C:mitochondrial matrix"/>
    <property type="evidence" value="ECO:0007669"/>
    <property type="project" value="TreeGrafter"/>
</dbReference>
<dbReference type="AlphaFoldDB" id="A0AAD7NWB0"/>
<keyword evidence="4" id="KW-1185">Reference proteome</keyword>